<gene>
    <name evidence="4" type="ORF">HH308_19755</name>
</gene>
<reference evidence="4 5" key="1">
    <citation type="submission" date="2020-04" db="EMBL/GenBank/DDBJ databases">
        <title>Gordonia sp. nov. TBRC 11910.</title>
        <authorList>
            <person name="Suriyachadkun C."/>
        </authorList>
    </citation>
    <scope>NUCLEOTIDE SEQUENCE [LARGE SCALE GENOMIC DNA]</scope>
    <source>
        <strain evidence="4 5">TBRC 11910</strain>
    </source>
</reference>
<protein>
    <submittedName>
        <fullName evidence="4">GNAT family N-acetyltransferase</fullName>
    </submittedName>
</protein>
<dbReference type="SUPFAM" id="SSF55729">
    <property type="entry name" value="Acyl-CoA N-acyltransferases (Nat)"/>
    <property type="match status" value="1"/>
</dbReference>
<dbReference type="InterPro" id="IPR050832">
    <property type="entry name" value="Bact_Acetyltransf"/>
</dbReference>
<dbReference type="GO" id="GO:0016747">
    <property type="term" value="F:acyltransferase activity, transferring groups other than amino-acyl groups"/>
    <property type="evidence" value="ECO:0007669"/>
    <property type="project" value="InterPro"/>
</dbReference>
<dbReference type="RefSeq" id="WP_170195961.1">
    <property type="nucleotide sequence ID" value="NZ_JABBNB010000023.1"/>
</dbReference>
<feature type="domain" description="N-acetyltransferase" evidence="3">
    <location>
        <begin position="1"/>
        <end position="100"/>
    </location>
</feature>
<proteinExistence type="predicted"/>
<evidence type="ECO:0000256" key="1">
    <source>
        <dbReference type="ARBA" id="ARBA00022679"/>
    </source>
</evidence>
<dbReference type="PANTHER" id="PTHR43877">
    <property type="entry name" value="AMINOALKYLPHOSPHONATE N-ACETYLTRANSFERASE-RELATED-RELATED"/>
    <property type="match status" value="1"/>
</dbReference>
<dbReference type="InterPro" id="IPR016181">
    <property type="entry name" value="Acyl_CoA_acyltransferase"/>
</dbReference>
<evidence type="ECO:0000259" key="3">
    <source>
        <dbReference type="PROSITE" id="PS51186"/>
    </source>
</evidence>
<dbReference type="PROSITE" id="PS51186">
    <property type="entry name" value="GNAT"/>
    <property type="match status" value="1"/>
</dbReference>
<accession>A0A848L4D8</accession>
<comment type="caution">
    <text evidence="4">The sequence shown here is derived from an EMBL/GenBank/DDBJ whole genome shotgun (WGS) entry which is preliminary data.</text>
</comment>
<evidence type="ECO:0000313" key="5">
    <source>
        <dbReference type="Proteomes" id="UP000550729"/>
    </source>
</evidence>
<dbReference type="CDD" id="cd04301">
    <property type="entry name" value="NAT_SF"/>
    <property type="match status" value="1"/>
</dbReference>
<dbReference type="EMBL" id="JABBNB010000023">
    <property type="protein sequence ID" value="NMO03453.1"/>
    <property type="molecule type" value="Genomic_DNA"/>
</dbReference>
<dbReference type="AlphaFoldDB" id="A0A848L4D8"/>
<dbReference type="PANTHER" id="PTHR43877:SF2">
    <property type="entry name" value="AMINOALKYLPHOSPHONATE N-ACETYLTRANSFERASE-RELATED"/>
    <property type="match status" value="1"/>
</dbReference>
<keyword evidence="5" id="KW-1185">Reference proteome</keyword>
<sequence>MEVLVVGDEVVGVLVSRVDRAHLFVENVAIAPSARGRGYGRSLLAHAQSHAADAGLGGVRLYTNAAMTENLELYRHLGYVEVDRRHVDGFDRVFFEKTVES</sequence>
<evidence type="ECO:0000313" key="4">
    <source>
        <dbReference type="EMBL" id="NMO03453.1"/>
    </source>
</evidence>
<dbReference type="InterPro" id="IPR000182">
    <property type="entry name" value="GNAT_dom"/>
</dbReference>
<name>A0A848L4D8_9ACTN</name>
<keyword evidence="2" id="KW-0012">Acyltransferase</keyword>
<organism evidence="4 5">
    <name type="scientific">Gordonia asplenii</name>
    <dbReference type="NCBI Taxonomy" id="2725283"/>
    <lineage>
        <taxon>Bacteria</taxon>
        <taxon>Bacillati</taxon>
        <taxon>Actinomycetota</taxon>
        <taxon>Actinomycetes</taxon>
        <taxon>Mycobacteriales</taxon>
        <taxon>Gordoniaceae</taxon>
        <taxon>Gordonia</taxon>
    </lineage>
</organism>
<dbReference type="Pfam" id="PF13508">
    <property type="entry name" value="Acetyltransf_7"/>
    <property type="match status" value="1"/>
</dbReference>
<dbReference type="Proteomes" id="UP000550729">
    <property type="component" value="Unassembled WGS sequence"/>
</dbReference>
<evidence type="ECO:0000256" key="2">
    <source>
        <dbReference type="ARBA" id="ARBA00023315"/>
    </source>
</evidence>
<dbReference type="Gene3D" id="3.40.630.30">
    <property type="match status" value="1"/>
</dbReference>
<keyword evidence="1 4" id="KW-0808">Transferase</keyword>